<proteinExistence type="predicted"/>
<organism evidence="2">
    <name type="scientific">Ailuropoda melanoleuca</name>
    <name type="common">Giant panda</name>
    <dbReference type="NCBI Taxonomy" id="9646"/>
    <lineage>
        <taxon>Eukaryota</taxon>
        <taxon>Metazoa</taxon>
        <taxon>Chordata</taxon>
        <taxon>Craniata</taxon>
        <taxon>Vertebrata</taxon>
        <taxon>Euteleostomi</taxon>
        <taxon>Mammalia</taxon>
        <taxon>Eutheria</taxon>
        <taxon>Laurasiatheria</taxon>
        <taxon>Carnivora</taxon>
        <taxon>Caniformia</taxon>
        <taxon>Ursidae</taxon>
        <taxon>Ailuropoda</taxon>
    </lineage>
</organism>
<protein>
    <submittedName>
        <fullName evidence="2">Uncharacterized protein</fullName>
    </submittedName>
</protein>
<evidence type="ECO:0000313" key="2">
    <source>
        <dbReference type="EMBL" id="EFB19563.1"/>
    </source>
</evidence>
<gene>
    <name evidence="2" type="ORF">PANDA_014716</name>
</gene>
<feature type="compositionally biased region" description="Basic and acidic residues" evidence="1">
    <location>
        <begin position="299"/>
        <end position="311"/>
    </location>
</feature>
<dbReference type="EMBL" id="GL193242">
    <property type="protein sequence ID" value="EFB19563.1"/>
    <property type="molecule type" value="Genomic_DNA"/>
</dbReference>
<name>D2HRS6_AILME</name>
<feature type="region of interest" description="Disordered" evidence="1">
    <location>
        <begin position="140"/>
        <end position="162"/>
    </location>
</feature>
<accession>D2HRS6</accession>
<feature type="compositionally biased region" description="Polar residues" evidence="1">
    <location>
        <begin position="358"/>
        <end position="374"/>
    </location>
</feature>
<dbReference type="AlphaFoldDB" id="D2HRS6"/>
<feature type="compositionally biased region" description="Low complexity" evidence="1">
    <location>
        <begin position="314"/>
        <end position="325"/>
    </location>
</feature>
<sequence>MINLISNAHYANYRVKGMLYDKCSDLTLINQLESGSNRETRFSRHLGSPFKAKSWSGEAGVQMTLQPLVVKAEECPRSGESNIREARQLKAVKPLSRPKGPIVAFVYAIILDVLATLKKWGHFSAEEALTDEIHTDKHIRERRLPPRENLVADNGEQSVTNQRFSPQAELIPADDEDSFPVCVVISPSFRGAAPKTRSLSFDRSDKVIRLIPNTEKEANALKKIYHQLKAPYSLQAFDALLHRGSGFPHSKPKDSYLALPNFVTLGLNSSGRERKKRKRKRKQVTVATVEANRLMKGETTTRDISQDHNEIDQEGNVEGVGAGNNSSLMKGGDRRVETTEFCSNKGNIRNDQQKLRGISNTGRQPSGAKSENMG</sequence>
<dbReference type="InParanoid" id="D2HRS6"/>
<evidence type="ECO:0000256" key="1">
    <source>
        <dbReference type="SAM" id="MobiDB-lite"/>
    </source>
</evidence>
<reference evidence="2" key="1">
    <citation type="journal article" date="2010" name="Nature">
        <title>The sequence and de novo assembly of the giant panda genome.</title>
        <authorList>
            <person name="Li R."/>
            <person name="Fan W."/>
            <person name="Tian G."/>
            <person name="Zhu H."/>
            <person name="He L."/>
            <person name="Cai J."/>
            <person name="Huang Q."/>
            <person name="Cai Q."/>
            <person name="Li B."/>
            <person name="Bai Y."/>
            <person name="Zhang Z."/>
            <person name="Zhang Y."/>
            <person name="Wang W."/>
            <person name="Li J."/>
            <person name="Wei F."/>
            <person name="Li H."/>
            <person name="Jian M."/>
            <person name="Li J."/>
            <person name="Zhang Z."/>
            <person name="Nielsen R."/>
            <person name="Li D."/>
            <person name="Gu W."/>
            <person name="Yang Z."/>
            <person name="Xuan Z."/>
            <person name="Ryder O.A."/>
            <person name="Leung F.C."/>
            <person name="Zhou Y."/>
            <person name="Cao J."/>
            <person name="Sun X."/>
            <person name="Fu Y."/>
            <person name="Fang X."/>
            <person name="Guo X."/>
            <person name="Wang B."/>
            <person name="Hou R."/>
            <person name="Shen F."/>
            <person name="Mu B."/>
            <person name="Ni P."/>
            <person name="Lin R."/>
            <person name="Qian W."/>
            <person name="Wang G."/>
            <person name="Yu C."/>
            <person name="Nie W."/>
            <person name="Wang J."/>
            <person name="Wu Z."/>
            <person name="Liang H."/>
            <person name="Min J."/>
            <person name="Wu Q."/>
            <person name="Cheng S."/>
            <person name="Ruan J."/>
            <person name="Wang M."/>
            <person name="Shi Z."/>
            <person name="Wen M."/>
            <person name="Liu B."/>
            <person name="Ren X."/>
            <person name="Zheng H."/>
            <person name="Dong D."/>
            <person name="Cook K."/>
            <person name="Shan G."/>
            <person name="Zhang H."/>
            <person name="Kosiol C."/>
            <person name="Xie X."/>
            <person name="Lu Z."/>
            <person name="Zheng H."/>
            <person name="Li Y."/>
            <person name="Steiner C.C."/>
            <person name="Lam T.T."/>
            <person name="Lin S."/>
            <person name="Zhang Q."/>
            <person name="Li G."/>
            <person name="Tian J."/>
            <person name="Gong T."/>
            <person name="Liu H."/>
            <person name="Zhang D."/>
            <person name="Fang L."/>
            <person name="Ye C."/>
            <person name="Zhang J."/>
            <person name="Hu W."/>
            <person name="Xu A."/>
            <person name="Ren Y."/>
            <person name="Zhang G."/>
            <person name="Bruford M.W."/>
            <person name="Li Q."/>
            <person name="Ma L."/>
            <person name="Guo Y."/>
            <person name="An N."/>
            <person name="Hu Y."/>
            <person name="Zheng Y."/>
            <person name="Shi Y."/>
            <person name="Li Z."/>
            <person name="Liu Q."/>
            <person name="Chen Y."/>
            <person name="Zhao J."/>
            <person name="Qu N."/>
            <person name="Zhao S."/>
            <person name="Tian F."/>
            <person name="Wang X."/>
            <person name="Wang H."/>
            <person name="Xu L."/>
            <person name="Liu X."/>
            <person name="Vinar T."/>
            <person name="Wang Y."/>
            <person name="Lam T.W."/>
            <person name="Yiu S.M."/>
            <person name="Liu S."/>
            <person name="Zhang H."/>
            <person name="Li D."/>
            <person name="Huang Y."/>
            <person name="Wang X."/>
            <person name="Yang G."/>
            <person name="Jiang Z."/>
            <person name="Wang J."/>
            <person name="Qin N."/>
            <person name="Li L."/>
            <person name="Li J."/>
            <person name="Bolund L."/>
            <person name="Kristiansen K."/>
            <person name="Wong G.K."/>
            <person name="Olson M."/>
            <person name="Zhang X."/>
            <person name="Li S."/>
            <person name="Yang H."/>
            <person name="Wang J."/>
            <person name="Wang J."/>
        </authorList>
    </citation>
    <scope>NUCLEOTIDE SEQUENCE [LARGE SCALE GENOMIC DNA]</scope>
</reference>
<feature type="region of interest" description="Disordered" evidence="1">
    <location>
        <begin position="299"/>
        <end position="374"/>
    </location>
</feature>
<feature type="compositionally biased region" description="Polar residues" evidence="1">
    <location>
        <begin position="340"/>
        <end position="350"/>
    </location>
</feature>